<dbReference type="Gene3D" id="2.30.22.10">
    <property type="entry name" value="Head domain of nucleotide exchange factor GrpE"/>
    <property type="match status" value="1"/>
</dbReference>
<keyword evidence="1" id="KW-0143">Chaperone</keyword>
<dbReference type="GO" id="GO:0042803">
    <property type="term" value="F:protein homodimerization activity"/>
    <property type="evidence" value="ECO:0007669"/>
    <property type="project" value="InterPro"/>
</dbReference>
<accession>A0A917ZX85</accession>
<evidence type="ECO:0008006" key="4">
    <source>
        <dbReference type="Google" id="ProtNLM"/>
    </source>
</evidence>
<evidence type="ECO:0000313" key="2">
    <source>
        <dbReference type="EMBL" id="GGO98560.1"/>
    </source>
</evidence>
<organism evidence="2 3">
    <name type="scientific">Wenjunlia tyrosinilytica</name>
    <dbReference type="NCBI Taxonomy" id="1544741"/>
    <lineage>
        <taxon>Bacteria</taxon>
        <taxon>Bacillati</taxon>
        <taxon>Actinomycetota</taxon>
        <taxon>Actinomycetes</taxon>
        <taxon>Kitasatosporales</taxon>
        <taxon>Streptomycetaceae</taxon>
        <taxon>Wenjunlia</taxon>
    </lineage>
</organism>
<keyword evidence="3" id="KW-1185">Reference proteome</keyword>
<name>A0A917ZX85_9ACTN</name>
<dbReference type="EMBL" id="BMMS01000039">
    <property type="protein sequence ID" value="GGO98560.1"/>
    <property type="molecule type" value="Genomic_DNA"/>
</dbReference>
<dbReference type="Pfam" id="PF01025">
    <property type="entry name" value="GrpE"/>
    <property type="match status" value="1"/>
</dbReference>
<dbReference type="InterPro" id="IPR000740">
    <property type="entry name" value="GrpE"/>
</dbReference>
<dbReference type="GO" id="GO:0006457">
    <property type="term" value="P:protein folding"/>
    <property type="evidence" value="ECO:0007669"/>
    <property type="project" value="InterPro"/>
</dbReference>
<reference evidence="2" key="1">
    <citation type="journal article" date="2014" name="Int. J. Syst. Evol. Microbiol.">
        <title>Complete genome sequence of Corynebacterium casei LMG S-19264T (=DSM 44701T), isolated from a smear-ripened cheese.</title>
        <authorList>
            <consortium name="US DOE Joint Genome Institute (JGI-PGF)"/>
            <person name="Walter F."/>
            <person name="Albersmeier A."/>
            <person name="Kalinowski J."/>
            <person name="Ruckert C."/>
        </authorList>
    </citation>
    <scope>NUCLEOTIDE SEQUENCE</scope>
    <source>
        <strain evidence="2">CGMCC 4.7201</strain>
    </source>
</reference>
<dbReference type="InterPro" id="IPR009012">
    <property type="entry name" value="GrpE_head"/>
</dbReference>
<dbReference type="RefSeq" id="WP_189135247.1">
    <property type="nucleotide sequence ID" value="NZ_BMMS01000039.1"/>
</dbReference>
<dbReference type="GO" id="GO:0000774">
    <property type="term" value="F:adenyl-nucleotide exchange factor activity"/>
    <property type="evidence" value="ECO:0007669"/>
    <property type="project" value="InterPro"/>
</dbReference>
<gene>
    <name evidence="2" type="ORF">GCM10012280_62980</name>
</gene>
<reference evidence="2" key="2">
    <citation type="submission" date="2020-09" db="EMBL/GenBank/DDBJ databases">
        <authorList>
            <person name="Sun Q."/>
            <person name="Zhou Y."/>
        </authorList>
    </citation>
    <scope>NUCLEOTIDE SEQUENCE</scope>
    <source>
        <strain evidence="2">CGMCC 4.7201</strain>
    </source>
</reference>
<comment type="caution">
    <text evidence="2">The sequence shown here is derived from an EMBL/GenBank/DDBJ whole genome shotgun (WGS) entry which is preliminary data.</text>
</comment>
<evidence type="ECO:0000313" key="3">
    <source>
        <dbReference type="Proteomes" id="UP000641932"/>
    </source>
</evidence>
<dbReference type="AlphaFoldDB" id="A0A917ZX85"/>
<protein>
    <recommendedName>
        <fullName evidence="4">Nucleotide exchange factor GrpE</fullName>
    </recommendedName>
</protein>
<proteinExistence type="predicted"/>
<dbReference type="GO" id="GO:0051087">
    <property type="term" value="F:protein-folding chaperone binding"/>
    <property type="evidence" value="ECO:0007669"/>
    <property type="project" value="InterPro"/>
</dbReference>
<evidence type="ECO:0000256" key="1">
    <source>
        <dbReference type="ARBA" id="ARBA00023186"/>
    </source>
</evidence>
<dbReference type="PRINTS" id="PR00773">
    <property type="entry name" value="GRPEPROTEIN"/>
</dbReference>
<dbReference type="SUPFAM" id="SSF51064">
    <property type="entry name" value="Head domain of nucleotide exchange factor GrpE"/>
    <property type="match status" value="1"/>
</dbReference>
<sequence>MLNDREARRGLDELRAELVHARNSAEGRTVQPLLYDLVLLMDRVERHLERDGGFAGSVAAELLTILEKYGMTRIPVAPGSFNPAVQEAVGAVAALSPEQNGGVAEVVRHGYRMQERIVRPQQVRVFTAQ</sequence>
<dbReference type="Proteomes" id="UP000641932">
    <property type="component" value="Unassembled WGS sequence"/>
</dbReference>